<dbReference type="Pfam" id="PF02347">
    <property type="entry name" value="GDC-P"/>
    <property type="match status" value="1"/>
</dbReference>
<keyword evidence="2" id="KW-1133">Transmembrane helix</keyword>
<dbReference type="InterPro" id="IPR049315">
    <property type="entry name" value="GDC-P_N"/>
</dbReference>
<dbReference type="EMBL" id="CM009307">
    <property type="protein sequence ID" value="RQP02697.1"/>
    <property type="molecule type" value="Genomic_DNA"/>
</dbReference>
<sequence length="167" mass="19044">MAELCGFDTLDSLIDATVPKSIRLDSMKFSKFDGGLTESQMIEHMKYLASKNKVFKSYIGMGYYDTQVPPVILRNIMENPAWYTQYTRTKLRYLRVDWSLCSITKTMITDLTGLPMSNASLLDEGTAAAEAMTIFLRERKRLLLLLTIATLKLLIFARLELVVSILR</sequence>
<dbReference type="InterPro" id="IPR020581">
    <property type="entry name" value="GDC_P"/>
</dbReference>
<dbReference type="STRING" id="3694.A0A3N7G679"/>
<evidence type="ECO:0000259" key="3">
    <source>
        <dbReference type="Pfam" id="PF02347"/>
    </source>
</evidence>
<dbReference type="Gene3D" id="3.40.640.10">
    <property type="entry name" value="Type I PLP-dependent aspartate aminotransferase-like (Major domain)"/>
    <property type="match status" value="1"/>
</dbReference>
<keyword evidence="2" id="KW-0812">Transmembrane</keyword>
<dbReference type="InParanoid" id="A0A3N7G679"/>
<dbReference type="Proteomes" id="UP000006729">
    <property type="component" value="Chromosome 18"/>
</dbReference>
<name>A0A3N7G679_POPTR</name>
<proteinExistence type="predicted"/>
<evidence type="ECO:0000313" key="4">
    <source>
        <dbReference type="EMBL" id="RQP02697.1"/>
    </source>
</evidence>
<organism evidence="4 5">
    <name type="scientific">Populus trichocarpa</name>
    <name type="common">Western balsam poplar</name>
    <name type="synonym">Populus balsamifera subsp. trichocarpa</name>
    <dbReference type="NCBI Taxonomy" id="3694"/>
    <lineage>
        <taxon>Eukaryota</taxon>
        <taxon>Viridiplantae</taxon>
        <taxon>Streptophyta</taxon>
        <taxon>Embryophyta</taxon>
        <taxon>Tracheophyta</taxon>
        <taxon>Spermatophyta</taxon>
        <taxon>Magnoliopsida</taxon>
        <taxon>eudicotyledons</taxon>
        <taxon>Gunneridae</taxon>
        <taxon>Pentapetalae</taxon>
        <taxon>rosids</taxon>
        <taxon>fabids</taxon>
        <taxon>Malpighiales</taxon>
        <taxon>Salicaceae</taxon>
        <taxon>Saliceae</taxon>
        <taxon>Populus</taxon>
    </lineage>
</organism>
<keyword evidence="2" id="KW-0472">Membrane</keyword>
<gene>
    <name evidence="4" type="ORF">POPTR_018G053640</name>
</gene>
<reference evidence="4 5" key="1">
    <citation type="journal article" date="2006" name="Science">
        <title>The genome of black cottonwood, Populus trichocarpa (Torr. &amp; Gray).</title>
        <authorList>
            <person name="Tuskan G.A."/>
            <person name="Difazio S."/>
            <person name="Jansson S."/>
            <person name="Bohlmann J."/>
            <person name="Grigoriev I."/>
            <person name="Hellsten U."/>
            <person name="Putnam N."/>
            <person name="Ralph S."/>
            <person name="Rombauts S."/>
            <person name="Salamov A."/>
            <person name="Schein J."/>
            <person name="Sterck L."/>
            <person name="Aerts A."/>
            <person name="Bhalerao R.R."/>
            <person name="Bhalerao R.P."/>
            <person name="Blaudez D."/>
            <person name="Boerjan W."/>
            <person name="Brun A."/>
            <person name="Brunner A."/>
            <person name="Busov V."/>
            <person name="Campbell M."/>
            <person name="Carlson J."/>
            <person name="Chalot M."/>
            <person name="Chapman J."/>
            <person name="Chen G.L."/>
            <person name="Cooper D."/>
            <person name="Coutinho P.M."/>
            <person name="Couturier J."/>
            <person name="Covert S."/>
            <person name="Cronk Q."/>
            <person name="Cunningham R."/>
            <person name="Davis J."/>
            <person name="Degroeve S."/>
            <person name="Dejardin A."/>
            <person name="Depamphilis C."/>
            <person name="Detter J."/>
            <person name="Dirks B."/>
            <person name="Dubchak I."/>
            <person name="Duplessis S."/>
            <person name="Ehlting J."/>
            <person name="Ellis B."/>
            <person name="Gendler K."/>
            <person name="Goodstein D."/>
            <person name="Gribskov M."/>
            <person name="Grimwood J."/>
            <person name="Groover A."/>
            <person name="Gunter L."/>
            <person name="Hamberger B."/>
            <person name="Heinze B."/>
            <person name="Helariutta Y."/>
            <person name="Henrissat B."/>
            <person name="Holligan D."/>
            <person name="Holt R."/>
            <person name="Huang W."/>
            <person name="Islam-Faridi N."/>
            <person name="Jones S."/>
            <person name="Jones-Rhoades M."/>
            <person name="Jorgensen R."/>
            <person name="Joshi C."/>
            <person name="Kangasjarvi J."/>
            <person name="Karlsson J."/>
            <person name="Kelleher C."/>
            <person name="Kirkpatrick R."/>
            <person name="Kirst M."/>
            <person name="Kohler A."/>
            <person name="Kalluri U."/>
            <person name="Larimer F."/>
            <person name="Leebens-Mack J."/>
            <person name="Leple J.C."/>
            <person name="Locascio P."/>
            <person name="Lou Y."/>
            <person name="Lucas S."/>
            <person name="Martin F."/>
            <person name="Montanini B."/>
            <person name="Napoli C."/>
            <person name="Nelson D.R."/>
            <person name="Nelson C."/>
            <person name="Nieminen K."/>
            <person name="Nilsson O."/>
            <person name="Pereda V."/>
            <person name="Peter G."/>
            <person name="Philippe R."/>
            <person name="Pilate G."/>
            <person name="Poliakov A."/>
            <person name="Razumovskaya J."/>
            <person name="Richardson P."/>
            <person name="Rinaldi C."/>
            <person name="Ritland K."/>
            <person name="Rouze P."/>
            <person name="Ryaboy D."/>
            <person name="Schmutz J."/>
            <person name="Schrader J."/>
            <person name="Segerman B."/>
            <person name="Shin H."/>
            <person name="Siddiqui A."/>
            <person name="Sterky F."/>
            <person name="Terry A."/>
            <person name="Tsai C.J."/>
            <person name="Uberbacher E."/>
            <person name="Unneberg P."/>
            <person name="Vahala J."/>
            <person name="Wall K."/>
            <person name="Wessler S."/>
            <person name="Yang G."/>
            <person name="Yin T."/>
            <person name="Douglas C."/>
            <person name="Marra M."/>
            <person name="Sandberg G."/>
            <person name="Van de Peer Y."/>
            <person name="Rokhsar D."/>
        </authorList>
    </citation>
    <scope>NUCLEOTIDE SEQUENCE [LARGE SCALE GENOMIC DNA]</scope>
    <source>
        <strain evidence="5">cv. Nisqually</strain>
    </source>
</reference>
<dbReference type="InterPro" id="IPR015424">
    <property type="entry name" value="PyrdxlP-dep_Trfase"/>
</dbReference>
<dbReference type="InterPro" id="IPR015421">
    <property type="entry name" value="PyrdxlP-dep_Trfase_major"/>
</dbReference>
<dbReference type="PANTHER" id="PTHR11773:SF1">
    <property type="entry name" value="GLYCINE DEHYDROGENASE (DECARBOXYLATING), MITOCHONDRIAL"/>
    <property type="match status" value="1"/>
</dbReference>
<dbReference type="Gramene" id="Potri.018G053640.1.v4.1">
    <property type="protein sequence ID" value="Potri.018G053640.1.v4.1"/>
    <property type="gene ID" value="Potri.018G053640.v4.1"/>
</dbReference>
<keyword evidence="5" id="KW-1185">Reference proteome</keyword>
<dbReference type="AlphaFoldDB" id="A0A3N7G679"/>
<feature type="domain" description="Glycine cleavage system P-protein N-terminal" evidence="3">
    <location>
        <begin position="3"/>
        <end position="141"/>
    </location>
</feature>
<evidence type="ECO:0000313" key="5">
    <source>
        <dbReference type="Proteomes" id="UP000006729"/>
    </source>
</evidence>
<dbReference type="PANTHER" id="PTHR11773">
    <property type="entry name" value="GLYCINE DEHYDROGENASE, DECARBOXYLATING"/>
    <property type="match status" value="1"/>
</dbReference>
<evidence type="ECO:0000256" key="1">
    <source>
        <dbReference type="ARBA" id="ARBA00023002"/>
    </source>
</evidence>
<keyword evidence="1" id="KW-0560">Oxidoreductase</keyword>
<accession>A0A3N7G679</accession>
<evidence type="ECO:0000256" key="2">
    <source>
        <dbReference type="SAM" id="Phobius"/>
    </source>
</evidence>
<feature type="transmembrane region" description="Helical" evidence="2">
    <location>
        <begin position="142"/>
        <end position="166"/>
    </location>
</feature>
<dbReference type="GO" id="GO:0006546">
    <property type="term" value="P:glycine catabolic process"/>
    <property type="evidence" value="ECO:0007669"/>
    <property type="project" value="InterPro"/>
</dbReference>
<dbReference type="SUPFAM" id="SSF53383">
    <property type="entry name" value="PLP-dependent transferases"/>
    <property type="match status" value="1"/>
</dbReference>
<protein>
    <recommendedName>
        <fullName evidence="3">Glycine cleavage system P-protein N-terminal domain-containing protein</fullName>
    </recommendedName>
</protein>
<dbReference type="SMR" id="A0A3N7G679"/>
<dbReference type="GO" id="GO:0004375">
    <property type="term" value="F:glycine dehydrogenase (decarboxylating) activity"/>
    <property type="evidence" value="ECO:0007669"/>
    <property type="project" value="InterPro"/>
</dbReference>